<dbReference type="AlphaFoldDB" id="F9XQW0"/>
<dbReference type="KEGG" id="ztr:MYCGRDRAFT_97649"/>
<gene>
    <name evidence="2" type="ORF">MYCGRDRAFT_97649</name>
</gene>
<dbReference type="GeneID" id="13400153"/>
<feature type="chain" id="PRO_5003391665" description="Cyanovirin-N domain-containing protein" evidence="1">
    <location>
        <begin position="21"/>
        <end position="191"/>
    </location>
</feature>
<evidence type="ECO:0008006" key="4">
    <source>
        <dbReference type="Google" id="ProtNLM"/>
    </source>
</evidence>
<reference evidence="2 3" key="1">
    <citation type="journal article" date="2011" name="PLoS Genet.">
        <title>Finished genome of the fungal wheat pathogen Mycosphaerella graminicola reveals dispensome structure, chromosome plasticity, and stealth pathogenesis.</title>
        <authorList>
            <person name="Goodwin S.B."/>
            <person name="Ben M'barek S."/>
            <person name="Dhillon B."/>
            <person name="Wittenberg A.H.J."/>
            <person name="Crane C.F."/>
            <person name="Hane J.K."/>
            <person name="Foster A.J."/>
            <person name="Van der Lee T.A.J."/>
            <person name="Grimwood J."/>
            <person name="Aerts A."/>
            <person name="Antoniw J."/>
            <person name="Bailey A."/>
            <person name="Bluhm B."/>
            <person name="Bowler J."/>
            <person name="Bristow J."/>
            <person name="van der Burgt A."/>
            <person name="Canto-Canche B."/>
            <person name="Churchill A.C.L."/>
            <person name="Conde-Ferraez L."/>
            <person name="Cools H.J."/>
            <person name="Coutinho P.M."/>
            <person name="Csukai M."/>
            <person name="Dehal P."/>
            <person name="De Wit P."/>
            <person name="Donzelli B."/>
            <person name="van de Geest H.C."/>
            <person name="van Ham R.C.H.J."/>
            <person name="Hammond-Kosack K.E."/>
            <person name="Henrissat B."/>
            <person name="Kilian A."/>
            <person name="Kobayashi A.K."/>
            <person name="Koopmann E."/>
            <person name="Kourmpetis Y."/>
            <person name="Kuzniar A."/>
            <person name="Lindquist E."/>
            <person name="Lombard V."/>
            <person name="Maliepaard C."/>
            <person name="Martins N."/>
            <person name="Mehrabi R."/>
            <person name="Nap J.P.H."/>
            <person name="Ponomarenko A."/>
            <person name="Rudd J.J."/>
            <person name="Salamov A."/>
            <person name="Schmutz J."/>
            <person name="Schouten H.J."/>
            <person name="Shapiro H."/>
            <person name="Stergiopoulos I."/>
            <person name="Torriani S.F.F."/>
            <person name="Tu H."/>
            <person name="de Vries R.P."/>
            <person name="Waalwijk C."/>
            <person name="Ware S.B."/>
            <person name="Wiebenga A."/>
            <person name="Zwiers L.-H."/>
            <person name="Oliver R.P."/>
            <person name="Grigoriev I.V."/>
            <person name="Kema G.H.J."/>
        </authorList>
    </citation>
    <scope>NUCLEOTIDE SEQUENCE [LARGE SCALE GENOMIC DNA]</scope>
    <source>
        <strain evidence="3">CBS 115943 / IPO323</strain>
    </source>
</reference>
<dbReference type="InParanoid" id="F9XQW0"/>
<dbReference type="RefSeq" id="XP_003847376.1">
    <property type="nucleotide sequence ID" value="XM_003847328.1"/>
</dbReference>
<evidence type="ECO:0000313" key="2">
    <source>
        <dbReference type="EMBL" id="EGP82352.1"/>
    </source>
</evidence>
<dbReference type="Proteomes" id="UP000008062">
    <property type="component" value="Chromosome 15"/>
</dbReference>
<protein>
    <recommendedName>
        <fullName evidence="4">Cyanovirin-N domain-containing protein</fullName>
    </recommendedName>
</protein>
<dbReference type="HOGENOM" id="CLU_1422476_0_0_1"/>
<sequence length="191" mass="21941">MPRLHLILSSSLSIAFLTLSADPLLPEGWIVFNVKREGRIDSALAYCTEDLPGARAGLWTNWSDSGRKEKEGAWLGRIDFQGVFNAERPRMLCRLEKEHEDASCCDFRWAYMRLLGVCDMVIVVLHTPYSSTASWSAEWTNCSRKRRTTWNARIGKDWSGSWSGCRILRGEEEMKWSGEMVKDAKFRAMLR</sequence>
<name>F9XQW0_ZYMTI</name>
<keyword evidence="3" id="KW-1185">Reference proteome</keyword>
<accession>F9XQW0</accession>
<evidence type="ECO:0000313" key="3">
    <source>
        <dbReference type="Proteomes" id="UP000008062"/>
    </source>
</evidence>
<proteinExistence type="predicted"/>
<feature type="signal peptide" evidence="1">
    <location>
        <begin position="1"/>
        <end position="20"/>
    </location>
</feature>
<dbReference type="EMBL" id="CM001210">
    <property type="protein sequence ID" value="EGP82352.1"/>
    <property type="molecule type" value="Genomic_DNA"/>
</dbReference>
<organism evidence="2 3">
    <name type="scientific">Zymoseptoria tritici (strain CBS 115943 / IPO323)</name>
    <name type="common">Speckled leaf blotch fungus</name>
    <name type="synonym">Septoria tritici</name>
    <dbReference type="NCBI Taxonomy" id="336722"/>
    <lineage>
        <taxon>Eukaryota</taxon>
        <taxon>Fungi</taxon>
        <taxon>Dikarya</taxon>
        <taxon>Ascomycota</taxon>
        <taxon>Pezizomycotina</taxon>
        <taxon>Dothideomycetes</taxon>
        <taxon>Dothideomycetidae</taxon>
        <taxon>Mycosphaerellales</taxon>
        <taxon>Mycosphaerellaceae</taxon>
        <taxon>Zymoseptoria</taxon>
    </lineage>
</organism>
<keyword evidence="1" id="KW-0732">Signal</keyword>
<evidence type="ECO:0000256" key="1">
    <source>
        <dbReference type="SAM" id="SignalP"/>
    </source>
</evidence>